<comment type="similarity">
    <text evidence="1">Belongs to the peptidase S33 family.</text>
</comment>
<dbReference type="InterPro" id="IPR013595">
    <property type="entry name" value="Pept_S33_TAP-like_C"/>
</dbReference>
<accession>A0A9X2VJ95</accession>
<evidence type="ECO:0000313" key="6">
    <source>
        <dbReference type="Proteomes" id="UP001141259"/>
    </source>
</evidence>
<keyword evidence="3" id="KW-0732">Signal</keyword>
<dbReference type="Pfam" id="PF08386">
    <property type="entry name" value="Abhydrolase_4"/>
    <property type="match status" value="1"/>
</dbReference>
<dbReference type="InterPro" id="IPR051601">
    <property type="entry name" value="Serine_prot/Carboxylest_S33"/>
</dbReference>
<dbReference type="Gene3D" id="3.40.50.1820">
    <property type="entry name" value="alpha/beta hydrolase"/>
    <property type="match status" value="1"/>
</dbReference>
<reference evidence="5" key="1">
    <citation type="submission" date="2022-08" db="EMBL/GenBank/DDBJ databases">
        <authorList>
            <person name="Tistechok S."/>
            <person name="Samborskyy M."/>
            <person name="Roman I."/>
        </authorList>
    </citation>
    <scope>NUCLEOTIDE SEQUENCE</scope>
    <source>
        <strain evidence="5">DSM 103496</strain>
    </source>
</reference>
<protein>
    <submittedName>
        <fullName evidence="5">Alpha/beta hydrolase</fullName>
    </submittedName>
</protein>
<dbReference type="EMBL" id="JANYMP010000004">
    <property type="protein sequence ID" value="MCS7477537.1"/>
    <property type="molecule type" value="Genomic_DNA"/>
</dbReference>
<gene>
    <name evidence="5" type="ORF">NZH93_11785</name>
</gene>
<feature type="domain" description="Peptidase S33 tripeptidyl aminopeptidase-like C-terminal" evidence="4">
    <location>
        <begin position="378"/>
        <end position="470"/>
    </location>
</feature>
<dbReference type="AlphaFoldDB" id="A0A9X2VJ95"/>
<dbReference type="InterPro" id="IPR029058">
    <property type="entry name" value="AB_hydrolase_fold"/>
</dbReference>
<sequence length="477" mass="51304">MVEDPVRSILRVLGTALSCVALVAGATAAHADTGWSPPAIAWHACPEVPEAECGTLRVPVDWAEPRGESFDLAVSRRTATDPARRIGVIVADPGGPGGSGAAFAQALALFGPEVRARFDVVGFDQRGTGDSAFVRCSEDLLGHGPSTDPVDQAGFDALVAHNRALIADCRARSGPVFDHADAGQSARDLDALRRALGERKVNYVGLSYGTVLGQAYAERFGGHLRSMILDSTVDHSADTRRFVNDRAASVEAAFTEFVKWCDRTPTCAVHGRDVRATWEDALDGADAVGWGRASFIGLVHNMLYQPAWAEIAQYVSDLAAEKPPLSAAFEYNYLAVRLATVCQDFSLRVRDHRDYARLRAEELRLAPTTRGSDLGHDEAMSCAGVTGPPANPPHRLTIRTGPKILIMNSRHDPATPYAWAKSIHRQAPAHTALLTYDGWGHIAYDRSDCTRGVAETYLFTLRTPAEGASCPAVEPTP</sequence>
<evidence type="ECO:0000256" key="2">
    <source>
        <dbReference type="ARBA" id="ARBA00022801"/>
    </source>
</evidence>
<keyword evidence="2 5" id="KW-0378">Hydrolase</keyword>
<evidence type="ECO:0000259" key="4">
    <source>
        <dbReference type="Pfam" id="PF08386"/>
    </source>
</evidence>
<evidence type="ECO:0000256" key="1">
    <source>
        <dbReference type="ARBA" id="ARBA00010088"/>
    </source>
</evidence>
<dbReference type="Proteomes" id="UP001141259">
    <property type="component" value="Unassembled WGS sequence"/>
</dbReference>
<organism evidence="5 6">
    <name type="scientific">Umezawaea endophytica</name>
    <dbReference type="NCBI Taxonomy" id="1654476"/>
    <lineage>
        <taxon>Bacteria</taxon>
        <taxon>Bacillati</taxon>
        <taxon>Actinomycetota</taxon>
        <taxon>Actinomycetes</taxon>
        <taxon>Pseudonocardiales</taxon>
        <taxon>Pseudonocardiaceae</taxon>
        <taxon>Umezawaea</taxon>
    </lineage>
</organism>
<keyword evidence="6" id="KW-1185">Reference proteome</keyword>
<feature type="chain" id="PRO_5040964817" evidence="3">
    <location>
        <begin position="32"/>
        <end position="477"/>
    </location>
</feature>
<evidence type="ECO:0000313" key="5">
    <source>
        <dbReference type="EMBL" id="MCS7477537.1"/>
    </source>
</evidence>
<dbReference type="SUPFAM" id="SSF53474">
    <property type="entry name" value="alpha/beta-Hydrolases"/>
    <property type="match status" value="1"/>
</dbReference>
<dbReference type="PANTHER" id="PTHR43248">
    <property type="entry name" value="2-SUCCINYL-6-HYDROXY-2,4-CYCLOHEXADIENE-1-CARBOXYLATE SYNTHASE"/>
    <property type="match status" value="1"/>
</dbReference>
<dbReference type="PANTHER" id="PTHR43248:SF30">
    <property type="entry name" value="AB HYDROLASE-1 DOMAIN-CONTAINING PROTEIN"/>
    <property type="match status" value="1"/>
</dbReference>
<dbReference type="GO" id="GO:0016787">
    <property type="term" value="F:hydrolase activity"/>
    <property type="evidence" value="ECO:0007669"/>
    <property type="project" value="UniProtKB-KW"/>
</dbReference>
<comment type="caution">
    <text evidence="5">The sequence shown here is derived from an EMBL/GenBank/DDBJ whole genome shotgun (WGS) entry which is preliminary data.</text>
</comment>
<evidence type="ECO:0000256" key="3">
    <source>
        <dbReference type="SAM" id="SignalP"/>
    </source>
</evidence>
<feature type="signal peptide" evidence="3">
    <location>
        <begin position="1"/>
        <end position="31"/>
    </location>
</feature>
<dbReference type="RefSeq" id="WP_259623035.1">
    <property type="nucleotide sequence ID" value="NZ_JANYMP010000004.1"/>
</dbReference>
<name>A0A9X2VJ95_9PSEU</name>
<proteinExistence type="inferred from homology"/>